<dbReference type="OrthoDB" id="5423360at2759"/>
<dbReference type="Proteomes" id="UP000510686">
    <property type="component" value="Chromosome 5"/>
</dbReference>
<protein>
    <submittedName>
        <fullName evidence="1">Uncharacterized protein</fullName>
    </submittedName>
</protein>
<reference evidence="1 2" key="1">
    <citation type="submission" date="2020-07" db="EMBL/GenBank/DDBJ databases">
        <title>Telomere length de novo assembly of all 7 chromosomes of the fungus, Metarhizium brunneum, using a novel assembly pipeline.</title>
        <authorList>
            <person name="Saud z."/>
            <person name="Kortsinoglou A."/>
            <person name="Kouvelis V.N."/>
            <person name="Butt T.M."/>
        </authorList>
    </citation>
    <scope>NUCLEOTIDE SEQUENCE [LARGE SCALE GENOMIC DNA]</scope>
    <source>
        <strain evidence="1 2">4556</strain>
    </source>
</reference>
<accession>A0A7D5ZBN9</accession>
<dbReference type="EMBL" id="CP058936">
    <property type="protein sequence ID" value="QLI72169.1"/>
    <property type="molecule type" value="Genomic_DNA"/>
</dbReference>
<evidence type="ECO:0000313" key="2">
    <source>
        <dbReference type="Proteomes" id="UP000510686"/>
    </source>
</evidence>
<dbReference type="GeneID" id="90968126"/>
<dbReference type="KEGG" id="mbrn:90968126"/>
<evidence type="ECO:0000313" key="1">
    <source>
        <dbReference type="EMBL" id="QLI72169.1"/>
    </source>
</evidence>
<proteinExistence type="predicted"/>
<keyword evidence="2" id="KW-1185">Reference proteome</keyword>
<sequence>MDEMQKLVKRTISSVGAKDDNKIVITLPRAIDGHALVDRFVGHLEAYLGIKAAYNPLYYDGYHEFDDFRNEYEKKFGKPVYVGPYMRWK</sequence>
<gene>
    <name evidence="1" type="ORF">G6M90_00g093260</name>
</gene>
<dbReference type="RefSeq" id="XP_065987404.1">
    <property type="nucleotide sequence ID" value="XM_066131435.1"/>
</dbReference>
<dbReference type="AlphaFoldDB" id="A0A7D5ZBN9"/>
<name>A0A7D5ZBN9_9HYPO</name>
<organism evidence="1 2">
    <name type="scientific">Metarhizium brunneum</name>
    <dbReference type="NCBI Taxonomy" id="500148"/>
    <lineage>
        <taxon>Eukaryota</taxon>
        <taxon>Fungi</taxon>
        <taxon>Dikarya</taxon>
        <taxon>Ascomycota</taxon>
        <taxon>Pezizomycotina</taxon>
        <taxon>Sordariomycetes</taxon>
        <taxon>Hypocreomycetidae</taxon>
        <taxon>Hypocreales</taxon>
        <taxon>Clavicipitaceae</taxon>
        <taxon>Metarhizium</taxon>
    </lineage>
</organism>